<dbReference type="PANTHER" id="PTHR13696">
    <property type="entry name" value="P-LOOP CONTAINING NUCLEOSIDE TRIPHOSPHATE HYDROLASE"/>
    <property type="match status" value="1"/>
</dbReference>
<dbReference type="Pfam" id="PF13614">
    <property type="entry name" value="AAA_31"/>
    <property type="match status" value="1"/>
</dbReference>
<evidence type="ECO:0000313" key="3">
    <source>
        <dbReference type="Proteomes" id="UP000223606"/>
    </source>
</evidence>
<dbReference type="Gene3D" id="3.40.50.300">
    <property type="entry name" value="P-loop containing nucleotide triphosphate hydrolases"/>
    <property type="match status" value="1"/>
</dbReference>
<dbReference type="KEGG" id="hdi:HDIA_3764"/>
<accession>A0A2C9DCH2</accession>
<dbReference type="AlphaFoldDB" id="A0A2C9DCH2"/>
<dbReference type="EMBL" id="LT960614">
    <property type="protein sequence ID" value="SON57305.1"/>
    <property type="molecule type" value="Genomic_DNA"/>
</dbReference>
<dbReference type="InterPro" id="IPR050678">
    <property type="entry name" value="DNA_Partitioning_ATPase"/>
</dbReference>
<dbReference type="PANTHER" id="PTHR13696:SF52">
    <property type="entry name" value="PARA FAMILY PROTEIN CT_582"/>
    <property type="match status" value="1"/>
</dbReference>
<dbReference type="SUPFAM" id="SSF52540">
    <property type="entry name" value="P-loop containing nucleoside triphosphate hydrolases"/>
    <property type="match status" value="1"/>
</dbReference>
<evidence type="ECO:0000313" key="2">
    <source>
        <dbReference type="EMBL" id="SON57305.1"/>
    </source>
</evidence>
<name>A0A2C9DCH2_9HYPH</name>
<reference evidence="3" key="1">
    <citation type="submission" date="2017-09" db="EMBL/GenBank/DDBJ databases">
        <title>Genome sequence of Nannocystis excedens DSM 71.</title>
        <authorList>
            <person name="Blom J."/>
        </authorList>
    </citation>
    <scope>NUCLEOTIDE SEQUENCE [LARGE SCALE GENOMIC DNA]</scope>
    <source>
        <strain evidence="3">type strain: E19</strain>
    </source>
</reference>
<dbReference type="OrthoDB" id="9804460at2"/>
<evidence type="ECO:0000259" key="1">
    <source>
        <dbReference type="Pfam" id="PF13614"/>
    </source>
</evidence>
<dbReference type="Proteomes" id="UP000223606">
    <property type="component" value="Chromosome 1"/>
</dbReference>
<dbReference type="InterPro" id="IPR027417">
    <property type="entry name" value="P-loop_NTPase"/>
</dbReference>
<dbReference type="RefSeq" id="WP_099557583.1">
    <property type="nucleotide sequence ID" value="NZ_LT960614.1"/>
</dbReference>
<protein>
    <submittedName>
        <fullName evidence="2">ParA-like protein</fullName>
    </submittedName>
</protein>
<feature type="domain" description="AAA" evidence="1">
    <location>
        <begin position="1"/>
        <end position="189"/>
    </location>
</feature>
<proteinExistence type="predicted"/>
<dbReference type="InterPro" id="IPR025669">
    <property type="entry name" value="AAA_dom"/>
</dbReference>
<sequence>MKSIAFFNNKGGVGKTTLLCNVAAYAALKLNKKVCVVDADPQCNATQYFFDYDTLDELYTSQGGTIYSVVEPLTEGEGFSDEIPLRKCISFGIDVLPGDPNLALTEDFLAQDWGAAKSGDIRGIKTNLFFSELLGRLEKYDYVFIDVSPSLGAINRSILLASDYFVSPMSIDIFSLKAFENIAAWIEDWESDWAKGIANVRDKKKIPDLSYGQAVFLGYVTQQYLAKRDASGVRRGVKAYESIRAKIDGVIKRCGLDKGIAGQTFEIGTVPNLFSLIPMSQSSNKPVFELRAGDGVVGAHFVKVRDAEKIFELVSKSILGRAHG</sequence>
<keyword evidence="3" id="KW-1185">Reference proteome</keyword>
<organism evidence="2 3">
    <name type="scientific">Hartmannibacter diazotrophicus</name>
    <dbReference type="NCBI Taxonomy" id="1482074"/>
    <lineage>
        <taxon>Bacteria</taxon>
        <taxon>Pseudomonadati</taxon>
        <taxon>Pseudomonadota</taxon>
        <taxon>Alphaproteobacteria</taxon>
        <taxon>Hyphomicrobiales</taxon>
        <taxon>Pleomorphomonadaceae</taxon>
        <taxon>Hartmannibacter</taxon>
    </lineage>
</organism>
<gene>
    <name evidence="2" type="ORF">HDIA_3764</name>
</gene>
<dbReference type="CDD" id="cd02042">
    <property type="entry name" value="ParAB_family"/>
    <property type="match status" value="1"/>
</dbReference>